<dbReference type="InterPro" id="IPR000571">
    <property type="entry name" value="Znf_CCCH"/>
</dbReference>
<dbReference type="PROSITE" id="PS50103">
    <property type="entry name" value="ZF_C3H1"/>
    <property type="match status" value="1"/>
</dbReference>
<dbReference type="PANTHER" id="PTHR46729:SF1">
    <property type="entry name" value="LEUKOCYTE RECEPTOR CLUSTER MEMBER 9"/>
    <property type="match status" value="1"/>
</dbReference>
<keyword evidence="4" id="KW-0675">Receptor</keyword>
<protein>
    <submittedName>
        <fullName evidence="4">Leukocyte receptor cluster member 9-like protein</fullName>
    </submittedName>
</protein>
<dbReference type="PANTHER" id="PTHR46729">
    <property type="entry name" value="LEUKOCYTE RECEPTOR CLUSTER MEMBER 9"/>
    <property type="match status" value="1"/>
</dbReference>
<sequence length="213" mass="23032">MDADPRPGSPQPVPEPRSGLAEPDPDPRPGPAAAAPDPNRGPDDPDPDRRPGPAEPVPAPAPAPCRWFLEGRCRFGPRCRHPHPGRSPTAGPEPAASREEPGAAGKKPPLRRAAAVLSRLRWDPRADPAAATVEYRDRFVGVVERPLLEFFTGPLCDAGPADLAVPEHRIVRIRYRGRCVWDREKRIDRVFGSGGGMGTGREVLEEPGEGWAD</sequence>
<dbReference type="InterPro" id="IPR042653">
    <property type="entry name" value="Leng9"/>
</dbReference>
<dbReference type="AlphaFoldDB" id="G4VXP0"/>
<feature type="compositionally biased region" description="Pro residues" evidence="2">
    <location>
        <begin position="53"/>
        <end position="63"/>
    </location>
</feature>
<proteinExistence type="predicted"/>
<dbReference type="Pfam" id="PF04457">
    <property type="entry name" value="MJ1316"/>
    <property type="match status" value="1"/>
</dbReference>
<feature type="region of interest" description="Disordered" evidence="2">
    <location>
        <begin position="1"/>
        <end position="65"/>
    </location>
</feature>
<organism evidence="4">
    <name type="scientific">Meleagris gallopavo</name>
    <name type="common">Wild turkey</name>
    <dbReference type="NCBI Taxonomy" id="9103"/>
    <lineage>
        <taxon>Eukaryota</taxon>
        <taxon>Metazoa</taxon>
        <taxon>Chordata</taxon>
        <taxon>Craniata</taxon>
        <taxon>Vertebrata</taxon>
        <taxon>Euteleostomi</taxon>
        <taxon>Archelosauria</taxon>
        <taxon>Archosauria</taxon>
        <taxon>Dinosauria</taxon>
        <taxon>Saurischia</taxon>
        <taxon>Theropoda</taxon>
        <taxon>Coelurosauria</taxon>
        <taxon>Aves</taxon>
        <taxon>Neognathae</taxon>
        <taxon>Galloanserae</taxon>
        <taxon>Galliformes</taxon>
        <taxon>Phasianidae</taxon>
        <taxon>Meleagridinae</taxon>
        <taxon>Meleagris</taxon>
    </lineage>
</organism>
<dbReference type="EMBL" id="HM851444">
    <property type="protein sequence ID" value="ADT65169.1"/>
    <property type="molecule type" value="Genomic_DNA"/>
</dbReference>
<dbReference type="InterPro" id="IPR040459">
    <property type="entry name" value="MJ1316"/>
</dbReference>
<accession>G4VXP0</accession>
<keyword evidence="1" id="KW-0863">Zinc-finger</keyword>
<evidence type="ECO:0000256" key="2">
    <source>
        <dbReference type="SAM" id="MobiDB-lite"/>
    </source>
</evidence>
<feature type="zinc finger region" description="C3H1-type" evidence="1">
    <location>
        <begin position="59"/>
        <end position="86"/>
    </location>
</feature>
<feature type="domain" description="C3H1-type" evidence="3">
    <location>
        <begin position="59"/>
        <end position="86"/>
    </location>
</feature>
<evidence type="ECO:0000256" key="1">
    <source>
        <dbReference type="PROSITE-ProRule" id="PRU00723"/>
    </source>
</evidence>
<name>G4VXP0_MELGA</name>
<feature type="compositionally biased region" description="Basic and acidic residues" evidence="2">
    <location>
        <begin position="40"/>
        <end position="52"/>
    </location>
</feature>
<reference evidence="4" key="1">
    <citation type="journal article" date="2011" name="Immunogenetics">
        <title>Defining the Turkey MHC: identification of expressed class I- and class IIB-like genes independent of the MHC-B.</title>
        <authorList>
            <person name="Reed K.M."/>
            <person name="Bauer M.M."/>
            <person name="Monson M.S."/>
            <person name="Benoit B."/>
            <person name="Chaves L.D."/>
            <person name="O'Hare T.H."/>
            <person name="Delany M.E."/>
        </authorList>
    </citation>
    <scope>NUCLEOTIDE SEQUENCE</scope>
</reference>
<evidence type="ECO:0000313" key="4">
    <source>
        <dbReference type="EMBL" id="ADT65169.1"/>
    </source>
</evidence>
<keyword evidence="1" id="KW-0862">Zinc</keyword>
<keyword evidence="1" id="KW-0479">Metal-binding</keyword>
<dbReference type="SMART" id="SM00356">
    <property type="entry name" value="ZnF_C3H1"/>
    <property type="match status" value="1"/>
</dbReference>
<evidence type="ECO:0000259" key="3">
    <source>
        <dbReference type="PROSITE" id="PS50103"/>
    </source>
</evidence>
<dbReference type="GO" id="GO:0008270">
    <property type="term" value="F:zinc ion binding"/>
    <property type="evidence" value="ECO:0007669"/>
    <property type="project" value="UniProtKB-KW"/>
</dbReference>
<feature type="region of interest" description="Disordered" evidence="2">
    <location>
        <begin position="80"/>
        <end position="110"/>
    </location>
</feature>